<comment type="caution">
    <text evidence="1">The sequence shown here is derived from an EMBL/GenBank/DDBJ whole genome shotgun (WGS) entry which is preliminary data.</text>
</comment>
<proteinExistence type="predicted"/>
<feature type="non-terminal residue" evidence="1">
    <location>
        <position position="1"/>
    </location>
</feature>
<reference evidence="2" key="1">
    <citation type="submission" date="2016-06" db="EMBL/GenBank/DDBJ databases">
        <title>Parallel loss of symbiosis genes in relatives of nitrogen-fixing non-legume Parasponia.</title>
        <authorList>
            <person name="Van Velzen R."/>
            <person name="Holmer R."/>
            <person name="Bu F."/>
            <person name="Rutten L."/>
            <person name="Van Zeijl A."/>
            <person name="Liu W."/>
            <person name="Santuari L."/>
            <person name="Cao Q."/>
            <person name="Sharma T."/>
            <person name="Shen D."/>
            <person name="Roswanjaya Y."/>
            <person name="Wardhani T."/>
            <person name="Kalhor M.S."/>
            <person name="Jansen J."/>
            <person name="Van den Hoogen J."/>
            <person name="Gungor B."/>
            <person name="Hartog M."/>
            <person name="Hontelez J."/>
            <person name="Verver J."/>
            <person name="Yang W.-C."/>
            <person name="Schijlen E."/>
            <person name="Repin R."/>
            <person name="Schilthuizen M."/>
            <person name="Schranz E."/>
            <person name="Heidstra R."/>
            <person name="Miyata K."/>
            <person name="Fedorova E."/>
            <person name="Kohlen W."/>
            <person name="Bisseling T."/>
            <person name="Smit S."/>
            <person name="Geurts R."/>
        </authorList>
    </citation>
    <scope>NUCLEOTIDE SEQUENCE [LARGE SCALE GENOMIC DNA]</scope>
    <source>
        <strain evidence="2">cv. RG33-2</strain>
    </source>
</reference>
<organism evidence="1 2">
    <name type="scientific">Trema orientale</name>
    <name type="common">Charcoal tree</name>
    <name type="synonym">Celtis orientalis</name>
    <dbReference type="NCBI Taxonomy" id="63057"/>
    <lineage>
        <taxon>Eukaryota</taxon>
        <taxon>Viridiplantae</taxon>
        <taxon>Streptophyta</taxon>
        <taxon>Embryophyta</taxon>
        <taxon>Tracheophyta</taxon>
        <taxon>Spermatophyta</taxon>
        <taxon>Magnoliopsida</taxon>
        <taxon>eudicotyledons</taxon>
        <taxon>Gunneridae</taxon>
        <taxon>Pentapetalae</taxon>
        <taxon>rosids</taxon>
        <taxon>fabids</taxon>
        <taxon>Rosales</taxon>
        <taxon>Cannabaceae</taxon>
        <taxon>Trema</taxon>
    </lineage>
</organism>
<dbReference type="EMBL" id="JXTC01000923">
    <property type="protein sequence ID" value="PON34640.1"/>
    <property type="molecule type" value="Genomic_DNA"/>
</dbReference>
<evidence type="ECO:0000313" key="2">
    <source>
        <dbReference type="Proteomes" id="UP000237000"/>
    </source>
</evidence>
<keyword evidence="2" id="KW-1185">Reference proteome</keyword>
<name>A0A2P5ADM6_TREOI</name>
<accession>A0A2P5ADM6</accession>
<dbReference type="InParanoid" id="A0A2P5ADM6"/>
<evidence type="ECO:0000313" key="1">
    <source>
        <dbReference type="EMBL" id="PON34640.1"/>
    </source>
</evidence>
<gene>
    <name evidence="1" type="ORF">TorRG33x02_352920</name>
</gene>
<sequence>IPKEDSSKNLKEDVANESEGLAQMGVRRFWFCVGDVVLLFLCFGPKQVAGRGFETPGVRNRYERLCLPWKIPSCKGHCVVQLNVL</sequence>
<dbReference type="Proteomes" id="UP000237000">
    <property type="component" value="Unassembled WGS sequence"/>
</dbReference>
<protein>
    <submittedName>
        <fullName evidence="1">Uncharacterized protein</fullName>
    </submittedName>
</protein>
<dbReference type="AlphaFoldDB" id="A0A2P5ADM6"/>